<dbReference type="AlphaFoldDB" id="A0A329QRF3"/>
<dbReference type="EMBL" id="QMIG01000007">
    <property type="protein sequence ID" value="RAW14783.1"/>
    <property type="molecule type" value="Genomic_DNA"/>
</dbReference>
<feature type="transmembrane region" description="Helical" evidence="1">
    <location>
        <begin position="97"/>
        <end position="114"/>
    </location>
</feature>
<dbReference type="Proteomes" id="UP000250462">
    <property type="component" value="Unassembled WGS sequence"/>
</dbReference>
<name>A0A329QRF3_9ACTN</name>
<evidence type="ECO:0000256" key="1">
    <source>
        <dbReference type="SAM" id="Phobius"/>
    </source>
</evidence>
<dbReference type="OrthoDB" id="3253635at2"/>
<gene>
    <name evidence="2" type="ORF">DPM12_09825</name>
</gene>
<organism evidence="2 3">
    <name type="scientific">Phytoactinopolyspora halophila</name>
    <dbReference type="NCBI Taxonomy" id="1981511"/>
    <lineage>
        <taxon>Bacteria</taxon>
        <taxon>Bacillati</taxon>
        <taxon>Actinomycetota</taxon>
        <taxon>Actinomycetes</taxon>
        <taxon>Jiangellales</taxon>
        <taxon>Jiangellaceae</taxon>
        <taxon>Phytoactinopolyspora</taxon>
    </lineage>
</organism>
<accession>A0A329QRF3</accession>
<keyword evidence="1" id="KW-0472">Membrane</keyword>
<reference evidence="2 3" key="1">
    <citation type="submission" date="2018-06" db="EMBL/GenBank/DDBJ databases">
        <title>Phytoactinopolyspora halophila sp. nov., a novel halophilic actinomycete isolated from a saline soil in China.</title>
        <authorList>
            <person name="Tang S.-K."/>
        </authorList>
    </citation>
    <scope>NUCLEOTIDE SEQUENCE [LARGE SCALE GENOMIC DNA]</scope>
    <source>
        <strain evidence="2 3">YIM 96934</strain>
    </source>
</reference>
<evidence type="ECO:0008006" key="4">
    <source>
        <dbReference type="Google" id="ProtNLM"/>
    </source>
</evidence>
<comment type="caution">
    <text evidence="2">The sequence shown here is derived from an EMBL/GenBank/DDBJ whole genome shotgun (WGS) entry which is preliminary data.</text>
</comment>
<proteinExistence type="predicted"/>
<sequence length="187" mass="20140">MAGQAGAARTTAEMDHTDRQGDQLAERWGVLGYLLAFLRLGMGWTFLWAFLDKMFGLGFATPSEAAWVNGGSPTTGYLSNVEGPFEGVFTSMAGHAWADWLFMIGLLGIGVALLLGIGMRVAAVTGGLLLLFMYLAALPLDNNPFMDSHLLEIVVLAVLAITGAGRVLGLGRMWQRLPLVRTNPWLV</sequence>
<feature type="transmembrane region" description="Helical" evidence="1">
    <location>
        <begin position="150"/>
        <end position="169"/>
    </location>
</feature>
<evidence type="ECO:0000313" key="2">
    <source>
        <dbReference type="EMBL" id="RAW14783.1"/>
    </source>
</evidence>
<evidence type="ECO:0000313" key="3">
    <source>
        <dbReference type="Proteomes" id="UP000250462"/>
    </source>
</evidence>
<feature type="transmembrane region" description="Helical" evidence="1">
    <location>
        <begin position="28"/>
        <end position="51"/>
    </location>
</feature>
<keyword evidence="1" id="KW-1133">Transmembrane helix</keyword>
<protein>
    <recommendedName>
        <fullName evidence="4">DoxX family protein</fullName>
    </recommendedName>
</protein>
<keyword evidence="1" id="KW-0812">Transmembrane</keyword>
<feature type="transmembrane region" description="Helical" evidence="1">
    <location>
        <begin position="121"/>
        <end position="138"/>
    </location>
</feature>
<keyword evidence="3" id="KW-1185">Reference proteome</keyword>